<feature type="non-terminal residue" evidence="1">
    <location>
        <position position="1"/>
    </location>
</feature>
<keyword evidence="2" id="KW-1185">Reference proteome</keyword>
<protein>
    <submittedName>
        <fullName evidence="1">Uncharacterized protein</fullName>
    </submittedName>
</protein>
<comment type="caution">
    <text evidence="1">The sequence shown here is derived from an EMBL/GenBank/DDBJ whole genome shotgun (WGS) entry which is preliminary data.</text>
</comment>
<organism evidence="1 2">
    <name type="scientific">Geodia barretti</name>
    <name type="common">Barrett's horny sponge</name>
    <dbReference type="NCBI Taxonomy" id="519541"/>
    <lineage>
        <taxon>Eukaryota</taxon>
        <taxon>Metazoa</taxon>
        <taxon>Porifera</taxon>
        <taxon>Demospongiae</taxon>
        <taxon>Heteroscleromorpha</taxon>
        <taxon>Tetractinellida</taxon>
        <taxon>Astrophorina</taxon>
        <taxon>Geodiidae</taxon>
        <taxon>Geodia</taxon>
    </lineage>
</organism>
<reference evidence="1" key="1">
    <citation type="submission" date="2023-03" db="EMBL/GenBank/DDBJ databases">
        <authorList>
            <person name="Steffen K."/>
            <person name="Cardenas P."/>
        </authorList>
    </citation>
    <scope>NUCLEOTIDE SEQUENCE</scope>
</reference>
<evidence type="ECO:0000313" key="2">
    <source>
        <dbReference type="Proteomes" id="UP001174909"/>
    </source>
</evidence>
<proteinExistence type="predicted"/>
<dbReference type="Proteomes" id="UP001174909">
    <property type="component" value="Unassembled WGS sequence"/>
</dbReference>
<name>A0AA35WEU8_GEOBA</name>
<sequence>CIDYSWRVQCNHKKWLWKIGWPKKFVLFVTCWRVQ</sequence>
<accession>A0AA35WEU8</accession>
<dbReference type="EMBL" id="CASHTH010001068">
    <property type="protein sequence ID" value="CAI8010842.1"/>
    <property type="molecule type" value="Genomic_DNA"/>
</dbReference>
<gene>
    <name evidence="1" type="ORF">GBAR_LOCUS7098</name>
</gene>
<evidence type="ECO:0000313" key="1">
    <source>
        <dbReference type="EMBL" id="CAI8010842.1"/>
    </source>
</evidence>
<dbReference type="AlphaFoldDB" id="A0AA35WEU8"/>